<evidence type="ECO:0000313" key="1">
    <source>
        <dbReference type="EMBL" id="KKM08896.1"/>
    </source>
</evidence>
<protein>
    <submittedName>
        <fullName evidence="1">Uncharacterized protein</fullName>
    </submittedName>
</protein>
<dbReference type="EMBL" id="LAZR01015537">
    <property type="protein sequence ID" value="KKM08896.1"/>
    <property type="molecule type" value="Genomic_DNA"/>
</dbReference>
<sequence>MYFYSHTMGIKFDPDMIPILLQKVREVYDK</sequence>
<reference evidence="1" key="1">
    <citation type="journal article" date="2015" name="Nature">
        <title>Complex archaea that bridge the gap between prokaryotes and eukaryotes.</title>
        <authorList>
            <person name="Spang A."/>
            <person name="Saw J.H."/>
            <person name="Jorgensen S.L."/>
            <person name="Zaremba-Niedzwiedzka K."/>
            <person name="Martijn J."/>
            <person name="Lind A.E."/>
            <person name="van Eijk R."/>
            <person name="Schleper C."/>
            <person name="Guy L."/>
            <person name="Ettema T.J."/>
        </authorList>
    </citation>
    <scope>NUCLEOTIDE SEQUENCE</scope>
</reference>
<dbReference type="AlphaFoldDB" id="A0A0F9HBV6"/>
<gene>
    <name evidence="1" type="ORF">LCGC14_1723290</name>
</gene>
<proteinExistence type="predicted"/>
<organism evidence="1">
    <name type="scientific">marine sediment metagenome</name>
    <dbReference type="NCBI Taxonomy" id="412755"/>
    <lineage>
        <taxon>unclassified sequences</taxon>
        <taxon>metagenomes</taxon>
        <taxon>ecological metagenomes</taxon>
    </lineage>
</organism>
<accession>A0A0F9HBV6</accession>
<comment type="caution">
    <text evidence="1">The sequence shown here is derived from an EMBL/GenBank/DDBJ whole genome shotgun (WGS) entry which is preliminary data.</text>
</comment>
<name>A0A0F9HBV6_9ZZZZ</name>